<name>A0A1I4PEH1_9FIRM</name>
<dbReference type="InterPro" id="IPR015074">
    <property type="entry name" value="DUF1867"/>
</dbReference>
<dbReference type="PIRSF" id="PIRSF016138">
    <property type="entry name" value="UCP016138"/>
    <property type="match status" value="1"/>
</dbReference>
<dbReference type="EMBL" id="FOTS01000062">
    <property type="protein sequence ID" value="SFM26070.1"/>
    <property type="molecule type" value="Genomic_DNA"/>
</dbReference>
<dbReference type="AlphaFoldDB" id="A0A1I4PEH1"/>
<dbReference type="Gene3D" id="3.40.1380.20">
    <property type="entry name" value="Pyruvate kinase, C-terminal domain"/>
    <property type="match status" value="1"/>
</dbReference>
<accession>A0A1I4PEH1</accession>
<dbReference type="SUPFAM" id="SSF52935">
    <property type="entry name" value="PK C-terminal domain-like"/>
    <property type="match status" value="1"/>
</dbReference>
<reference evidence="3" key="1">
    <citation type="submission" date="2016-10" db="EMBL/GenBank/DDBJ databases">
        <authorList>
            <person name="Varghese N."/>
            <person name="Submissions S."/>
        </authorList>
    </citation>
    <scope>NUCLEOTIDE SEQUENCE [LARGE SCALE GENOMIC DNA]</scope>
    <source>
        <strain evidence="3">DSM 13327</strain>
    </source>
</reference>
<dbReference type="InterPro" id="IPR036918">
    <property type="entry name" value="Pyrv_Knase_C_sf"/>
</dbReference>
<dbReference type="Proteomes" id="UP000199520">
    <property type="component" value="Unassembled WGS sequence"/>
</dbReference>
<proteinExistence type="predicted"/>
<sequence>MIMYWKSVGAAHTEQTVELALQKAKEYGTTSIVVASVSGKTAELLAGKAENIVCVTHANGFKELGTNELTPQQREILIQKNVKVLTTAHALSGAERGISKKFGGAYPVEIIAHTLRMFGQGVKVAVEVAVMALDAGLIPYGEEIIAIGGTGRGVDSAVVIRPDYSANILNTHIAEVICKP</sequence>
<feature type="domain" description="Pyruvate kinase C-terminal" evidence="1">
    <location>
        <begin position="14"/>
        <end position="154"/>
    </location>
</feature>
<evidence type="ECO:0000259" key="1">
    <source>
        <dbReference type="Pfam" id="PF02887"/>
    </source>
</evidence>
<dbReference type="STRING" id="1123291.SAMN04490355_106215"/>
<dbReference type="Pfam" id="PF02887">
    <property type="entry name" value="PK_C"/>
    <property type="match status" value="1"/>
</dbReference>
<dbReference type="InterPro" id="IPR015795">
    <property type="entry name" value="Pyrv_Knase_C"/>
</dbReference>
<protein>
    <recommendedName>
        <fullName evidence="1">Pyruvate kinase C-terminal domain-containing protein</fullName>
    </recommendedName>
</protein>
<keyword evidence="3" id="KW-1185">Reference proteome</keyword>
<evidence type="ECO:0000313" key="3">
    <source>
        <dbReference type="Proteomes" id="UP000199520"/>
    </source>
</evidence>
<gene>
    <name evidence="2" type="ORF">SAMN04490355_106215</name>
</gene>
<evidence type="ECO:0000313" key="2">
    <source>
        <dbReference type="EMBL" id="SFM26070.1"/>
    </source>
</evidence>
<organism evidence="2 3">
    <name type="scientific">Pelosinus propionicus DSM 13327</name>
    <dbReference type="NCBI Taxonomy" id="1123291"/>
    <lineage>
        <taxon>Bacteria</taxon>
        <taxon>Bacillati</taxon>
        <taxon>Bacillota</taxon>
        <taxon>Negativicutes</taxon>
        <taxon>Selenomonadales</taxon>
        <taxon>Sporomusaceae</taxon>
        <taxon>Pelosinus</taxon>
    </lineage>
</organism>